<gene>
    <name evidence="1" type="ORF">QAD02_019067</name>
</gene>
<sequence>MRQSSKFLATIGLISVLQIPLAFGFDVVLDRTYQVFIERDGKRICGGTAISKYEIVTAASCLYSDSISWIQVKNFNSDVKPVVKPYKVQDKCIPPNYVYNSKDHANDLVVLRLRDPIDPTDSNSIFSPVSLVEKDFVLQDGQVISVTGYGTDENHQHKLVEAFVYKTPLKDCQGNYSDVNGPTVDQFCAHKSKTSDPNADAFNGDFGACDGDGGVSATVGGKLVGLIANWRPNCTTNPGLPVIFTSIAHHRDFIDSCLKMFADRKEKYFYNPPPGVSLDEWLANGLKEDTWLDKLKRIFG</sequence>
<accession>A0ACC2PI54</accession>
<comment type="caution">
    <text evidence="1">The sequence shown here is derived from an EMBL/GenBank/DDBJ whole genome shotgun (WGS) entry which is preliminary data.</text>
</comment>
<name>A0ACC2PI54_9HYME</name>
<keyword evidence="2" id="KW-1185">Reference proteome</keyword>
<dbReference type="Proteomes" id="UP001239111">
    <property type="component" value="Chromosome 1"/>
</dbReference>
<reference evidence="1" key="1">
    <citation type="submission" date="2023-04" db="EMBL/GenBank/DDBJ databases">
        <title>A chromosome-level genome assembly of the parasitoid wasp Eretmocerus hayati.</title>
        <authorList>
            <person name="Zhong Y."/>
            <person name="Liu S."/>
            <person name="Liu Y."/>
        </authorList>
    </citation>
    <scope>NUCLEOTIDE SEQUENCE</scope>
    <source>
        <strain evidence="1">ZJU_SS_LIU_2023</strain>
    </source>
</reference>
<dbReference type="EMBL" id="CM056741">
    <property type="protein sequence ID" value="KAJ8683275.1"/>
    <property type="molecule type" value="Genomic_DNA"/>
</dbReference>
<evidence type="ECO:0000313" key="1">
    <source>
        <dbReference type="EMBL" id="KAJ8683275.1"/>
    </source>
</evidence>
<proteinExistence type="predicted"/>
<evidence type="ECO:0000313" key="2">
    <source>
        <dbReference type="Proteomes" id="UP001239111"/>
    </source>
</evidence>
<protein>
    <submittedName>
        <fullName evidence="1">Uncharacterized protein</fullName>
    </submittedName>
</protein>
<organism evidence="1 2">
    <name type="scientific">Eretmocerus hayati</name>
    <dbReference type="NCBI Taxonomy" id="131215"/>
    <lineage>
        <taxon>Eukaryota</taxon>
        <taxon>Metazoa</taxon>
        <taxon>Ecdysozoa</taxon>
        <taxon>Arthropoda</taxon>
        <taxon>Hexapoda</taxon>
        <taxon>Insecta</taxon>
        <taxon>Pterygota</taxon>
        <taxon>Neoptera</taxon>
        <taxon>Endopterygota</taxon>
        <taxon>Hymenoptera</taxon>
        <taxon>Apocrita</taxon>
        <taxon>Proctotrupomorpha</taxon>
        <taxon>Chalcidoidea</taxon>
        <taxon>Aphelinidae</taxon>
        <taxon>Aphelininae</taxon>
        <taxon>Eretmocerus</taxon>
    </lineage>
</organism>